<reference evidence="3" key="1">
    <citation type="journal article" date="2021" name="PeerJ">
        <title>Extensive microbial diversity within the chicken gut microbiome revealed by metagenomics and culture.</title>
        <authorList>
            <person name="Gilroy R."/>
            <person name="Ravi A."/>
            <person name="Getino M."/>
            <person name="Pursley I."/>
            <person name="Horton D.L."/>
            <person name="Alikhan N.F."/>
            <person name="Baker D."/>
            <person name="Gharbi K."/>
            <person name="Hall N."/>
            <person name="Watson M."/>
            <person name="Adriaenssens E.M."/>
            <person name="Foster-Nyarko E."/>
            <person name="Jarju S."/>
            <person name="Secka A."/>
            <person name="Antonio M."/>
            <person name="Oren A."/>
            <person name="Chaudhuri R.R."/>
            <person name="La Ragione R."/>
            <person name="Hildebrand F."/>
            <person name="Pallen M.J."/>
        </authorList>
    </citation>
    <scope>NUCLEOTIDE SEQUENCE</scope>
    <source>
        <strain evidence="3">B5-657</strain>
    </source>
</reference>
<feature type="active site" description="Proton acceptor" evidence="1">
    <location>
        <position position="27"/>
    </location>
</feature>
<protein>
    <submittedName>
        <fullName evidence="3">CYTH domain-containing protein</fullName>
    </submittedName>
</protein>
<accession>A0A9E2KEZ0</accession>
<comment type="caution">
    <text evidence="3">The sequence shown here is derived from an EMBL/GenBank/DDBJ whole genome shotgun (WGS) entry which is preliminary data.</text>
</comment>
<gene>
    <name evidence="3" type="ORF">H9872_10505</name>
</gene>
<dbReference type="InterPro" id="IPR023577">
    <property type="entry name" value="CYTH_domain"/>
</dbReference>
<dbReference type="Gene3D" id="2.40.320.10">
    <property type="entry name" value="Hypothetical Protein Pfu-838710-001"/>
    <property type="match status" value="1"/>
</dbReference>
<dbReference type="EMBL" id="JAHLFQ010000248">
    <property type="protein sequence ID" value="MBU3805166.1"/>
    <property type="molecule type" value="Genomic_DNA"/>
</dbReference>
<dbReference type="PANTHER" id="PTHR40114">
    <property type="entry name" value="SLR0698 PROTEIN"/>
    <property type="match status" value="1"/>
</dbReference>
<dbReference type="InterPro" id="IPR033469">
    <property type="entry name" value="CYTH-like_dom_sf"/>
</dbReference>
<organism evidence="3 4">
    <name type="scientific">Candidatus Cellulosilyticum pullistercoris</name>
    <dbReference type="NCBI Taxonomy" id="2838521"/>
    <lineage>
        <taxon>Bacteria</taxon>
        <taxon>Bacillati</taxon>
        <taxon>Bacillota</taxon>
        <taxon>Clostridia</taxon>
        <taxon>Lachnospirales</taxon>
        <taxon>Cellulosilyticaceae</taxon>
        <taxon>Cellulosilyticum</taxon>
    </lineage>
</organism>
<dbReference type="SMART" id="SM01118">
    <property type="entry name" value="CYTH"/>
    <property type="match status" value="1"/>
</dbReference>
<evidence type="ECO:0000256" key="1">
    <source>
        <dbReference type="PIRSR" id="PIRSR016487-1"/>
    </source>
</evidence>
<dbReference type="PANTHER" id="PTHR40114:SF1">
    <property type="entry name" value="SLR0698 PROTEIN"/>
    <property type="match status" value="1"/>
</dbReference>
<sequence length="153" mass="17904">MEIERKFLVAHLPSLEDCRSEKIIQAYISTNPVIRIRQMGISYFLTVKSQGHIMREEFEMPITKEQFDSLWTKVEASPIEKTRYFIPLEQDLTAELDVYEGHLKGLSTVEVEFSSLDLANHFMPPSWFGNDISLDHRYKNNNLAHYGIPKYSY</sequence>
<reference evidence="3" key="2">
    <citation type="submission" date="2021-04" db="EMBL/GenBank/DDBJ databases">
        <authorList>
            <person name="Gilroy R."/>
        </authorList>
    </citation>
    <scope>NUCLEOTIDE SEQUENCE</scope>
    <source>
        <strain evidence="3">B5-657</strain>
    </source>
</reference>
<dbReference type="InterPro" id="IPR012042">
    <property type="entry name" value="NeuTTM/CthTTM-like"/>
</dbReference>
<dbReference type="Proteomes" id="UP000824229">
    <property type="component" value="Unassembled WGS sequence"/>
</dbReference>
<evidence type="ECO:0000313" key="4">
    <source>
        <dbReference type="Proteomes" id="UP000824229"/>
    </source>
</evidence>
<evidence type="ECO:0000313" key="3">
    <source>
        <dbReference type="EMBL" id="MBU3805166.1"/>
    </source>
</evidence>
<dbReference type="AlphaFoldDB" id="A0A9E2KEZ0"/>
<name>A0A9E2KEZ0_9FIRM</name>
<dbReference type="CDD" id="cd07761">
    <property type="entry name" value="CYTH-like_CthTTM-like"/>
    <property type="match status" value="1"/>
</dbReference>
<dbReference type="PROSITE" id="PS51707">
    <property type="entry name" value="CYTH"/>
    <property type="match status" value="1"/>
</dbReference>
<dbReference type="SUPFAM" id="SSF55154">
    <property type="entry name" value="CYTH-like phosphatases"/>
    <property type="match status" value="1"/>
</dbReference>
<evidence type="ECO:0000259" key="2">
    <source>
        <dbReference type="PROSITE" id="PS51707"/>
    </source>
</evidence>
<dbReference type="Pfam" id="PF01928">
    <property type="entry name" value="CYTH"/>
    <property type="match status" value="1"/>
</dbReference>
<proteinExistence type="predicted"/>
<feature type="domain" description="CYTH" evidence="2">
    <location>
        <begin position="1"/>
        <end position="153"/>
    </location>
</feature>
<dbReference type="PIRSF" id="PIRSF016487">
    <property type="entry name" value="CYTH_UCP016487"/>
    <property type="match status" value="1"/>
</dbReference>